<evidence type="ECO:0000313" key="2">
    <source>
        <dbReference type="EMBL" id="ADB58224.1"/>
    </source>
</evidence>
<dbReference type="OrthoDB" id="93800at2157"/>
<dbReference type="HOGENOM" id="CLU_175991_1_0_2"/>
<dbReference type="Proteomes" id="UP000001901">
    <property type="component" value="Chromosome"/>
</dbReference>
<dbReference type="KEGG" id="apo:Arcpr_1170"/>
<protein>
    <recommendedName>
        <fullName evidence="1">Ribbon-helix-helix protein CopG domain-containing protein</fullName>
    </recommendedName>
</protein>
<dbReference type="eggNOG" id="arCOG04629">
    <property type="taxonomic scope" value="Archaea"/>
</dbReference>
<proteinExistence type="predicted"/>
<feature type="domain" description="Ribbon-helix-helix protein CopG" evidence="1">
    <location>
        <begin position="5"/>
        <end position="40"/>
    </location>
</feature>
<organism evidence="2 3">
    <name type="scientific">Archaeoglobus profundus (strain DSM 5631 / JCM 9629 / NBRC 100127 / Av18)</name>
    <dbReference type="NCBI Taxonomy" id="572546"/>
    <lineage>
        <taxon>Archaea</taxon>
        <taxon>Methanobacteriati</taxon>
        <taxon>Methanobacteriota</taxon>
        <taxon>Archaeoglobi</taxon>
        <taxon>Archaeoglobales</taxon>
        <taxon>Archaeoglobaceae</taxon>
        <taxon>Archaeoglobus</taxon>
    </lineage>
</organism>
<dbReference type="Pfam" id="PF03683">
    <property type="entry name" value="UPF0175"/>
    <property type="match status" value="1"/>
</dbReference>
<evidence type="ECO:0000259" key="1">
    <source>
        <dbReference type="Pfam" id="PF01402"/>
    </source>
</evidence>
<dbReference type="GeneID" id="8739852"/>
<dbReference type="InterPro" id="IPR002145">
    <property type="entry name" value="CopG"/>
</dbReference>
<dbReference type="GO" id="GO:0006355">
    <property type="term" value="P:regulation of DNA-templated transcription"/>
    <property type="evidence" value="ECO:0007669"/>
    <property type="project" value="InterPro"/>
</dbReference>
<dbReference type="InterPro" id="IPR005368">
    <property type="entry name" value="UPF0175"/>
</dbReference>
<sequence length="98" mass="11469">MGVTLTTRVDERLAKLIDEIAKEEGMDRSTVMRRFLAKAVRDWLIEKSLKDYEEGKITLWQAAERCGLSLWEMIEEVRSRGVHIPYTLEDLKEDVEDL</sequence>
<name>D2RDN0_ARCPA</name>
<keyword evidence="3" id="KW-1185">Reference proteome</keyword>
<dbReference type="STRING" id="572546.Arcpr_1170"/>
<gene>
    <name evidence="2" type="ordered locus">Arcpr_1170</name>
</gene>
<dbReference type="Pfam" id="PF01402">
    <property type="entry name" value="RHH_1"/>
    <property type="match status" value="1"/>
</dbReference>
<dbReference type="RefSeq" id="WP_012940560.1">
    <property type="nucleotide sequence ID" value="NC_013741.1"/>
</dbReference>
<accession>D2RDN0</accession>
<dbReference type="AlphaFoldDB" id="D2RDN0"/>
<dbReference type="PaxDb" id="572546-Arcpr_1170"/>
<reference evidence="2 3" key="1">
    <citation type="journal article" date="2010" name="Stand. Genomic Sci.">
        <title>Complete genome sequence of Archaeoglobus profundus type strain (AV18).</title>
        <authorList>
            <person name="von Jan M."/>
            <person name="Lapidus A."/>
            <person name="Del Rio T.G."/>
            <person name="Copeland A."/>
            <person name="Tice H."/>
            <person name="Cheng J.F."/>
            <person name="Lucas S."/>
            <person name="Chen F."/>
            <person name="Nolan M."/>
            <person name="Goodwin L."/>
            <person name="Han C."/>
            <person name="Pitluck S."/>
            <person name="Liolios K."/>
            <person name="Ivanova N."/>
            <person name="Mavromatis K."/>
            <person name="Ovchinnikova G."/>
            <person name="Chertkov O."/>
            <person name="Pati A."/>
            <person name="Chen A."/>
            <person name="Palaniappan K."/>
            <person name="Land M."/>
            <person name="Hauser L."/>
            <person name="Chang Y.J."/>
            <person name="Jeffries C.D."/>
            <person name="Saunders E."/>
            <person name="Brettin T."/>
            <person name="Detter J.C."/>
            <person name="Chain P."/>
            <person name="Eichinger K."/>
            <person name="Huber H."/>
            <person name="Spring S."/>
            <person name="Rohde M."/>
            <person name="Goker M."/>
            <person name="Wirth R."/>
            <person name="Woyke T."/>
            <person name="Bristow J."/>
            <person name="Eisen J.A."/>
            <person name="Markowitz V."/>
            <person name="Hugenholtz P."/>
            <person name="Kyrpides N.C."/>
            <person name="Klenk H.P."/>
        </authorList>
    </citation>
    <scope>NUCLEOTIDE SEQUENCE [LARGE SCALE GENOMIC DNA]</scope>
    <source>
        <strain evidence="3">DSM 5631 / JCM 9629 / NBRC 100127 / Av18</strain>
    </source>
</reference>
<evidence type="ECO:0000313" key="3">
    <source>
        <dbReference type="Proteomes" id="UP000001901"/>
    </source>
</evidence>
<dbReference type="EMBL" id="CP001857">
    <property type="protein sequence ID" value="ADB58224.1"/>
    <property type="molecule type" value="Genomic_DNA"/>
</dbReference>